<dbReference type="Gene3D" id="3.90.950.20">
    <property type="entry name" value="CinA-like"/>
    <property type="match status" value="1"/>
</dbReference>
<dbReference type="Pfam" id="PF00994">
    <property type="entry name" value="MoCF_biosynth"/>
    <property type="match status" value="1"/>
</dbReference>
<dbReference type="Gene3D" id="3.40.980.10">
    <property type="entry name" value="MoaB/Mog-like domain"/>
    <property type="match status" value="1"/>
</dbReference>
<dbReference type="NCBIfam" id="TIGR00200">
    <property type="entry name" value="cinA_nterm"/>
    <property type="match status" value="1"/>
</dbReference>
<dbReference type="SUPFAM" id="SSF142433">
    <property type="entry name" value="CinA-like"/>
    <property type="match status" value="1"/>
</dbReference>
<reference evidence="4" key="1">
    <citation type="journal article" date="2019" name="Int. J. Syst. Evol. Microbiol.">
        <title>The Global Catalogue of Microorganisms (GCM) 10K type strain sequencing project: providing services to taxonomists for standard genome sequencing and annotation.</title>
        <authorList>
            <consortium name="The Broad Institute Genomics Platform"/>
            <consortium name="The Broad Institute Genome Sequencing Center for Infectious Disease"/>
            <person name="Wu L."/>
            <person name="Ma J."/>
        </authorList>
    </citation>
    <scope>NUCLEOTIDE SEQUENCE [LARGE SCALE GENOMIC DNA]</scope>
    <source>
        <strain evidence="4">KCTC 42143</strain>
    </source>
</reference>
<dbReference type="InterPro" id="IPR001453">
    <property type="entry name" value="MoaB/Mog_dom"/>
</dbReference>
<comment type="caution">
    <text evidence="3">The sequence shown here is derived from an EMBL/GenBank/DDBJ whole genome shotgun (WGS) entry which is preliminary data.</text>
</comment>
<dbReference type="Pfam" id="PF18146">
    <property type="entry name" value="CinA_KH"/>
    <property type="match status" value="1"/>
</dbReference>
<proteinExistence type="inferred from homology"/>
<dbReference type="InterPro" id="IPR008136">
    <property type="entry name" value="CinA_C"/>
</dbReference>
<comment type="similarity">
    <text evidence="1">Belongs to the CinA family.</text>
</comment>
<dbReference type="SUPFAM" id="SSF53218">
    <property type="entry name" value="Molybdenum cofactor biosynthesis proteins"/>
    <property type="match status" value="1"/>
</dbReference>
<dbReference type="PANTHER" id="PTHR13939">
    <property type="entry name" value="NICOTINAMIDE-NUCLEOTIDE AMIDOHYDROLASE PNCC"/>
    <property type="match status" value="1"/>
</dbReference>
<dbReference type="EMBL" id="JBHUFF010000018">
    <property type="protein sequence ID" value="MFD1800218.1"/>
    <property type="molecule type" value="Genomic_DNA"/>
</dbReference>
<dbReference type="InterPro" id="IPR036425">
    <property type="entry name" value="MoaB/Mog-like_dom_sf"/>
</dbReference>
<dbReference type="InterPro" id="IPR036653">
    <property type="entry name" value="CinA-like_C"/>
</dbReference>
<sequence>MNAEIIAVGTELLLGQIVNTNAAFLSQQLATLGIDVYHQVVVGDNPTRLKEVIKIAEQRSDLLILTGGLGPTKDDLTKQVLAEHLNKELVLDSETMANITDYHKKMNRTMTENNRMQALVIEGAMVLKNPNGLAAGMFIKHNEQTYLLFPGPPHELKAMFVQEAKPILLSYADKEDVLMSRVMRFFGIGESRLVTLLDDLIETQTNPTLASYAGVNEVSVRLTANGRTETDCQKLLDDLEGKIQDRVGDYLYGYGEETRLVEVVGELIKKQQLTLTAAESLTGGAFQSMLTTTAGVSEYFEGGVVTYSNRIKEDILGVSKETIEQYGVVSAHCAIEMAQCVKNQFGTDIGVSFTGVAGPAELEGQKSGTVWIGYAFKDTVSYAKCFHFGKGRNSNREQAVLSALDMIRRELLGKPIEGKTYLKD</sequence>
<evidence type="ECO:0000259" key="2">
    <source>
        <dbReference type="SMART" id="SM00852"/>
    </source>
</evidence>
<dbReference type="Gene3D" id="3.30.70.2860">
    <property type="match status" value="1"/>
</dbReference>
<protein>
    <recommendedName>
        <fullName evidence="1">Putative competence-damage inducible protein</fullName>
    </recommendedName>
</protein>
<dbReference type="HAMAP" id="MF_00226_B">
    <property type="entry name" value="CinA_B"/>
    <property type="match status" value="1"/>
</dbReference>
<dbReference type="InterPro" id="IPR041424">
    <property type="entry name" value="CinA_KH"/>
</dbReference>
<gene>
    <name evidence="1" type="primary">cinA</name>
    <name evidence="3" type="ORF">ACFSBK_10215</name>
</gene>
<dbReference type="NCBIfam" id="TIGR00177">
    <property type="entry name" value="molyb_syn"/>
    <property type="match status" value="1"/>
</dbReference>
<dbReference type="SMART" id="SM00852">
    <property type="entry name" value="MoCF_biosynth"/>
    <property type="match status" value="1"/>
</dbReference>
<dbReference type="NCBIfam" id="TIGR00199">
    <property type="entry name" value="PncC_domain"/>
    <property type="match status" value="1"/>
</dbReference>
<dbReference type="Pfam" id="PF02464">
    <property type="entry name" value="CinA"/>
    <property type="match status" value="1"/>
</dbReference>
<dbReference type="NCBIfam" id="NF001813">
    <property type="entry name" value="PRK00549.1"/>
    <property type="match status" value="1"/>
</dbReference>
<name>A0ABW4NQ41_9LACT</name>
<evidence type="ECO:0000256" key="1">
    <source>
        <dbReference type="HAMAP-Rule" id="MF_00226"/>
    </source>
</evidence>
<dbReference type="Proteomes" id="UP001597285">
    <property type="component" value="Unassembled WGS sequence"/>
</dbReference>
<accession>A0ABW4NQ41</accession>
<dbReference type="RefSeq" id="WP_058920136.1">
    <property type="nucleotide sequence ID" value="NZ_JBHSQC010000006.1"/>
</dbReference>
<dbReference type="CDD" id="cd00885">
    <property type="entry name" value="cinA"/>
    <property type="match status" value="1"/>
</dbReference>
<evidence type="ECO:0000313" key="4">
    <source>
        <dbReference type="Proteomes" id="UP001597285"/>
    </source>
</evidence>
<dbReference type="PIRSF" id="PIRSF006728">
    <property type="entry name" value="CinA"/>
    <property type="match status" value="1"/>
</dbReference>
<feature type="domain" description="MoaB/Mog" evidence="2">
    <location>
        <begin position="4"/>
        <end position="170"/>
    </location>
</feature>
<dbReference type="PANTHER" id="PTHR13939:SF0">
    <property type="entry name" value="NMN AMIDOHYDROLASE-LIKE PROTEIN YFAY"/>
    <property type="match status" value="1"/>
</dbReference>
<evidence type="ECO:0000313" key="3">
    <source>
        <dbReference type="EMBL" id="MFD1800218.1"/>
    </source>
</evidence>
<dbReference type="InterPro" id="IPR050101">
    <property type="entry name" value="CinA"/>
</dbReference>
<organism evidence="3 4">
    <name type="scientific">Carnobacterium antarcticum</name>
    <dbReference type="NCBI Taxonomy" id="2126436"/>
    <lineage>
        <taxon>Bacteria</taxon>
        <taxon>Bacillati</taxon>
        <taxon>Bacillota</taxon>
        <taxon>Bacilli</taxon>
        <taxon>Lactobacillales</taxon>
        <taxon>Carnobacteriaceae</taxon>
        <taxon>Carnobacterium</taxon>
    </lineage>
</organism>
<dbReference type="InterPro" id="IPR008135">
    <property type="entry name" value="Competence-induced_CinA"/>
</dbReference>
<keyword evidence="4" id="KW-1185">Reference proteome</keyword>